<keyword evidence="1" id="KW-0732">Signal</keyword>
<dbReference type="AlphaFoldDB" id="A0A6A4PP32"/>
<evidence type="ECO:0000256" key="1">
    <source>
        <dbReference type="SAM" id="SignalP"/>
    </source>
</evidence>
<feature type="chain" id="PRO_5025479238" description="Secreted protein" evidence="1">
    <location>
        <begin position="19"/>
        <end position="71"/>
    </location>
</feature>
<protein>
    <recommendedName>
        <fullName evidence="4">Secreted protein</fullName>
    </recommendedName>
</protein>
<evidence type="ECO:0000313" key="3">
    <source>
        <dbReference type="Proteomes" id="UP000447434"/>
    </source>
</evidence>
<sequence>MQVHYLMSFIFYVCCCQSSRVCFCIHLSQFTNMHSPFMPHHYLGMKKSVRRRMVKRNIHKGGRSIISEEFN</sequence>
<name>A0A6A4PP32_LUPAL</name>
<accession>A0A6A4PP32</accession>
<comment type="caution">
    <text evidence="2">The sequence shown here is derived from an EMBL/GenBank/DDBJ whole genome shotgun (WGS) entry which is preliminary data.</text>
</comment>
<dbReference type="EMBL" id="WOCE01000012">
    <property type="protein sequence ID" value="KAE9603196.1"/>
    <property type="molecule type" value="Genomic_DNA"/>
</dbReference>
<evidence type="ECO:0000313" key="2">
    <source>
        <dbReference type="EMBL" id="KAE9603196.1"/>
    </source>
</evidence>
<organism evidence="2 3">
    <name type="scientific">Lupinus albus</name>
    <name type="common">White lupine</name>
    <name type="synonym">Lupinus termis</name>
    <dbReference type="NCBI Taxonomy" id="3870"/>
    <lineage>
        <taxon>Eukaryota</taxon>
        <taxon>Viridiplantae</taxon>
        <taxon>Streptophyta</taxon>
        <taxon>Embryophyta</taxon>
        <taxon>Tracheophyta</taxon>
        <taxon>Spermatophyta</taxon>
        <taxon>Magnoliopsida</taxon>
        <taxon>eudicotyledons</taxon>
        <taxon>Gunneridae</taxon>
        <taxon>Pentapetalae</taxon>
        <taxon>rosids</taxon>
        <taxon>fabids</taxon>
        <taxon>Fabales</taxon>
        <taxon>Fabaceae</taxon>
        <taxon>Papilionoideae</taxon>
        <taxon>50 kb inversion clade</taxon>
        <taxon>genistoids sensu lato</taxon>
        <taxon>core genistoids</taxon>
        <taxon>Genisteae</taxon>
        <taxon>Lupinus</taxon>
    </lineage>
</organism>
<feature type="signal peptide" evidence="1">
    <location>
        <begin position="1"/>
        <end position="18"/>
    </location>
</feature>
<reference evidence="3" key="1">
    <citation type="journal article" date="2020" name="Nat. Commun.">
        <title>Genome sequence of the cluster root forming white lupin.</title>
        <authorList>
            <person name="Hufnagel B."/>
            <person name="Marques A."/>
            <person name="Soriano A."/>
            <person name="Marques L."/>
            <person name="Divol F."/>
            <person name="Doumas P."/>
            <person name="Sallet E."/>
            <person name="Mancinotti D."/>
            <person name="Carrere S."/>
            <person name="Marande W."/>
            <person name="Arribat S."/>
            <person name="Keller J."/>
            <person name="Huneau C."/>
            <person name="Blein T."/>
            <person name="Aime D."/>
            <person name="Laguerre M."/>
            <person name="Taylor J."/>
            <person name="Schubert V."/>
            <person name="Nelson M."/>
            <person name="Geu-Flores F."/>
            <person name="Crespi M."/>
            <person name="Gallardo-Guerrero K."/>
            <person name="Delaux P.-M."/>
            <person name="Salse J."/>
            <person name="Berges H."/>
            <person name="Guyot R."/>
            <person name="Gouzy J."/>
            <person name="Peret B."/>
        </authorList>
    </citation>
    <scope>NUCLEOTIDE SEQUENCE [LARGE SCALE GENOMIC DNA]</scope>
    <source>
        <strain evidence="3">cv. Amiga</strain>
    </source>
</reference>
<keyword evidence="3" id="KW-1185">Reference proteome</keyword>
<proteinExistence type="predicted"/>
<gene>
    <name evidence="2" type="ORF">Lalb_Chr12g0207961</name>
</gene>
<dbReference type="Proteomes" id="UP000447434">
    <property type="component" value="Chromosome 12"/>
</dbReference>
<evidence type="ECO:0008006" key="4">
    <source>
        <dbReference type="Google" id="ProtNLM"/>
    </source>
</evidence>